<proteinExistence type="predicted"/>
<feature type="compositionally biased region" description="Low complexity" evidence="1">
    <location>
        <begin position="139"/>
        <end position="175"/>
    </location>
</feature>
<dbReference type="InterPro" id="IPR006311">
    <property type="entry name" value="TAT_signal"/>
</dbReference>
<name>A0A8U0IMT0_9EURY</name>
<gene>
    <name evidence="2" type="ORF">M0R88_07365</name>
</gene>
<dbReference type="AlphaFoldDB" id="A0A8U0IMT0"/>
<protein>
    <submittedName>
        <fullName evidence="2">Uncharacterized protein</fullName>
    </submittedName>
</protein>
<evidence type="ECO:0000313" key="2">
    <source>
        <dbReference type="EMBL" id="UPW01906.1"/>
    </source>
</evidence>
<keyword evidence="3" id="KW-1185">Reference proteome</keyword>
<reference evidence="2" key="1">
    <citation type="submission" date="2022-04" db="EMBL/GenBank/DDBJ databases">
        <title>Diverse halophilic archaea isolated from saline environments.</title>
        <authorList>
            <person name="Cui H.-L."/>
        </authorList>
    </citation>
    <scope>NUCLEOTIDE SEQUENCE</scope>
    <source>
        <strain evidence="2">XZYJT40</strain>
    </source>
</reference>
<accession>A0A8U0IMT0</accession>
<dbReference type="EMBL" id="CP096658">
    <property type="protein sequence ID" value="UPW01906.1"/>
    <property type="molecule type" value="Genomic_DNA"/>
</dbReference>
<organism evidence="2 3">
    <name type="scientific">Halorussus gelatinilyticus</name>
    <dbReference type="NCBI Taxonomy" id="2937524"/>
    <lineage>
        <taxon>Archaea</taxon>
        <taxon>Methanobacteriati</taxon>
        <taxon>Methanobacteriota</taxon>
        <taxon>Stenosarchaea group</taxon>
        <taxon>Halobacteria</taxon>
        <taxon>Halobacteriales</taxon>
        <taxon>Haladaptataceae</taxon>
        <taxon>Halorussus</taxon>
    </lineage>
</organism>
<evidence type="ECO:0000256" key="1">
    <source>
        <dbReference type="SAM" id="MobiDB-lite"/>
    </source>
</evidence>
<dbReference type="PROSITE" id="PS51318">
    <property type="entry name" value="TAT"/>
    <property type="match status" value="1"/>
</dbReference>
<evidence type="ECO:0000313" key="3">
    <source>
        <dbReference type="Proteomes" id="UP000830434"/>
    </source>
</evidence>
<dbReference type="RefSeq" id="WP_248656293.1">
    <property type="nucleotide sequence ID" value="NZ_CP096658.1"/>
</dbReference>
<feature type="region of interest" description="Disordered" evidence="1">
    <location>
        <begin position="136"/>
        <end position="175"/>
    </location>
</feature>
<dbReference type="GeneID" id="72189662"/>
<dbReference type="Proteomes" id="UP000830434">
    <property type="component" value="Chromosome"/>
</dbReference>
<sequence>MTGKFDGGESSRRTFLTGALAGGLAIGTGTNVALAQDEDEVDTKRYEALIFAGSFHPGARFEVTSDVLNYTPVVPQGARTFGEYNSRVIKYLNTGERVLFFPANDAEVQKGAVYELSQSLRPVNQRGTPVWQVTFGPVSESETTGRTTTEAGEQTTTEAGRQTTTEASEGTTTDG</sequence>
<dbReference type="KEGG" id="haxz:M0R88_07365"/>